<evidence type="ECO:0000313" key="2">
    <source>
        <dbReference type="Proteomes" id="UP000500755"/>
    </source>
</evidence>
<gene>
    <name evidence="1" type="ORF">HF896_22465</name>
</gene>
<evidence type="ECO:0008006" key="3">
    <source>
        <dbReference type="Google" id="ProtNLM"/>
    </source>
</evidence>
<dbReference type="SUPFAM" id="SSF52343">
    <property type="entry name" value="Ferredoxin reductase-like, C-terminal NADP-linked domain"/>
    <property type="match status" value="1"/>
</dbReference>
<dbReference type="EMBL" id="CP051298">
    <property type="protein sequence ID" value="QKD46207.1"/>
    <property type="molecule type" value="Genomic_DNA"/>
</dbReference>
<dbReference type="Gene3D" id="3.40.50.80">
    <property type="entry name" value="Nucleotide-binding domain of ferredoxin-NADP reductase (FNR) module"/>
    <property type="match status" value="1"/>
</dbReference>
<dbReference type="Proteomes" id="UP000500755">
    <property type="component" value="Chromosome"/>
</dbReference>
<evidence type="ECO:0000313" key="1">
    <source>
        <dbReference type="EMBL" id="QKD46207.1"/>
    </source>
</evidence>
<organism evidence="1 2">
    <name type="scientific">Alicycliphilus denitrificans</name>
    <dbReference type="NCBI Taxonomy" id="179636"/>
    <lineage>
        <taxon>Bacteria</taxon>
        <taxon>Pseudomonadati</taxon>
        <taxon>Pseudomonadota</taxon>
        <taxon>Betaproteobacteria</taxon>
        <taxon>Burkholderiales</taxon>
        <taxon>Comamonadaceae</taxon>
        <taxon>Alicycliphilus</taxon>
    </lineage>
</organism>
<accession>A0A858ZZW2</accession>
<proteinExistence type="predicted"/>
<name>A0A858ZZW2_9BURK</name>
<dbReference type="InterPro" id="IPR039261">
    <property type="entry name" value="FNR_nucleotide-bd"/>
</dbReference>
<reference evidence="1 2" key="1">
    <citation type="submission" date="2020-05" db="EMBL/GenBank/DDBJ databases">
        <title>Complete genome sequence of Alicycliphilus denitrificans DP3.</title>
        <authorList>
            <person name="Chen X."/>
        </authorList>
    </citation>
    <scope>NUCLEOTIDE SEQUENCE [LARGE SCALE GENOMIC DNA]</scope>
    <source>
        <strain evidence="1 2">DP3</strain>
    </source>
</reference>
<sequence>MHAEVERALSGPLDQFDFYFAGPPPMIEAMQDLLMVRHRVPFEQIHFDRFV</sequence>
<protein>
    <recommendedName>
        <fullName evidence="3">Oxidoreductase FAD/NAD(P)-binding domain protein</fullName>
    </recommendedName>
</protein>
<dbReference type="AlphaFoldDB" id="A0A858ZZW2"/>